<comment type="caution">
    <text evidence="1">The sequence shown here is derived from an EMBL/GenBank/DDBJ whole genome shotgun (WGS) entry which is preliminary data.</text>
</comment>
<evidence type="ECO:0000313" key="2">
    <source>
        <dbReference type="Proteomes" id="UP000237105"/>
    </source>
</evidence>
<name>A0A2P5BGQ4_PARAD</name>
<evidence type="ECO:0000313" key="1">
    <source>
        <dbReference type="EMBL" id="PON47955.1"/>
    </source>
</evidence>
<dbReference type="EMBL" id="JXTB01000284">
    <property type="protein sequence ID" value="PON47955.1"/>
    <property type="molecule type" value="Genomic_DNA"/>
</dbReference>
<reference evidence="2" key="1">
    <citation type="submission" date="2016-06" db="EMBL/GenBank/DDBJ databases">
        <title>Parallel loss of symbiosis genes in relatives of nitrogen-fixing non-legume Parasponia.</title>
        <authorList>
            <person name="Van Velzen R."/>
            <person name="Holmer R."/>
            <person name="Bu F."/>
            <person name="Rutten L."/>
            <person name="Van Zeijl A."/>
            <person name="Liu W."/>
            <person name="Santuari L."/>
            <person name="Cao Q."/>
            <person name="Sharma T."/>
            <person name="Shen D."/>
            <person name="Roswanjaya Y."/>
            <person name="Wardhani T."/>
            <person name="Kalhor M.S."/>
            <person name="Jansen J."/>
            <person name="Van den Hoogen J."/>
            <person name="Gungor B."/>
            <person name="Hartog M."/>
            <person name="Hontelez J."/>
            <person name="Verver J."/>
            <person name="Yang W.-C."/>
            <person name="Schijlen E."/>
            <person name="Repin R."/>
            <person name="Schilthuizen M."/>
            <person name="Schranz E."/>
            <person name="Heidstra R."/>
            <person name="Miyata K."/>
            <person name="Fedorova E."/>
            <person name="Kohlen W."/>
            <person name="Bisseling T."/>
            <person name="Smit S."/>
            <person name="Geurts R."/>
        </authorList>
    </citation>
    <scope>NUCLEOTIDE SEQUENCE [LARGE SCALE GENOMIC DNA]</scope>
    <source>
        <strain evidence="2">cv. WU1-14</strain>
    </source>
</reference>
<dbReference type="AlphaFoldDB" id="A0A2P5BGQ4"/>
<dbReference type="Proteomes" id="UP000237105">
    <property type="component" value="Unassembled WGS sequence"/>
</dbReference>
<sequence>MGQTDLLALGRNLFNNLNPNGEPIINGSERDEAADGFSSTLIAVDISIDDLRRVYPLAFNEDNLAHSF</sequence>
<organism evidence="1 2">
    <name type="scientific">Parasponia andersonii</name>
    <name type="common">Sponia andersonii</name>
    <dbReference type="NCBI Taxonomy" id="3476"/>
    <lineage>
        <taxon>Eukaryota</taxon>
        <taxon>Viridiplantae</taxon>
        <taxon>Streptophyta</taxon>
        <taxon>Embryophyta</taxon>
        <taxon>Tracheophyta</taxon>
        <taxon>Spermatophyta</taxon>
        <taxon>Magnoliopsida</taxon>
        <taxon>eudicotyledons</taxon>
        <taxon>Gunneridae</taxon>
        <taxon>Pentapetalae</taxon>
        <taxon>rosids</taxon>
        <taxon>fabids</taxon>
        <taxon>Rosales</taxon>
        <taxon>Cannabaceae</taxon>
        <taxon>Parasponia</taxon>
    </lineage>
</organism>
<gene>
    <name evidence="1" type="ORF">PanWU01x14_240440</name>
</gene>
<proteinExistence type="predicted"/>
<keyword evidence="2" id="KW-1185">Reference proteome</keyword>
<accession>A0A2P5BGQ4</accession>
<protein>
    <submittedName>
        <fullName evidence="1">Uncharacterized protein</fullName>
    </submittedName>
</protein>